<proteinExistence type="predicted"/>
<dbReference type="GO" id="GO:0042054">
    <property type="term" value="F:histone methyltransferase activity"/>
    <property type="evidence" value="ECO:0007669"/>
    <property type="project" value="InterPro"/>
</dbReference>
<dbReference type="GO" id="GO:0005634">
    <property type="term" value="C:nucleus"/>
    <property type="evidence" value="ECO:0007669"/>
    <property type="project" value="UniProtKB-SubCell"/>
</dbReference>
<evidence type="ECO:0000313" key="11">
    <source>
        <dbReference type="Proteomes" id="UP001188597"/>
    </source>
</evidence>
<dbReference type="PANTHER" id="PTHR22884">
    <property type="entry name" value="SET DOMAIN PROTEINS"/>
    <property type="match status" value="1"/>
</dbReference>
<keyword evidence="8" id="KW-0472">Membrane</keyword>
<feature type="domain" description="AWS" evidence="9">
    <location>
        <begin position="7"/>
        <end position="58"/>
    </location>
</feature>
<dbReference type="SMART" id="SM00570">
    <property type="entry name" value="AWS"/>
    <property type="match status" value="1"/>
</dbReference>
<dbReference type="InterPro" id="IPR050777">
    <property type="entry name" value="SET2_Histone-Lys_MeTrsfase"/>
</dbReference>
<evidence type="ECO:0000256" key="7">
    <source>
        <dbReference type="ARBA" id="ARBA00023242"/>
    </source>
</evidence>
<dbReference type="Gene3D" id="2.170.270.10">
    <property type="entry name" value="SET domain"/>
    <property type="match status" value="1"/>
</dbReference>
<accession>A0AA88XGG8</accession>
<evidence type="ECO:0000256" key="3">
    <source>
        <dbReference type="ARBA" id="ARBA00022454"/>
    </source>
</evidence>
<dbReference type="GO" id="GO:0032259">
    <property type="term" value="P:methylation"/>
    <property type="evidence" value="ECO:0007669"/>
    <property type="project" value="UniProtKB-KW"/>
</dbReference>
<evidence type="ECO:0000256" key="4">
    <source>
        <dbReference type="ARBA" id="ARBA00022603"/>
    </source>
</evidence>
<keyword evidence="7" id="KW-0539">Nucleus</keyword>
<evidence type="ECO:0000256" key="5">
    <source>
        <dbReference type="ARBA" id="ARBA00022679"/>
    </source>
</evidence>
<evidence type="ECO:0000256" key="6">
    <source>
        <dbReference type="ARBA" id="ARBA00022691"/>
    </source>
</evidence>
<sequence length="172" mass="19556">HTKQKEEDIAVCECKYNASVPDSACGERCLNVLTSTECMSGYCPCGDYCKNQRFQKCEYAKTKVFKTEGHGWGLLADEDIKFIIEYCGEVIPSEEAKRRSQTYEAQATQIVRRGSGQLWGKQGLGYLQSKIYLLQRSWRMTTILNGMVELMYVVCVGRLSVLYFLVQNLKAS</sequence>
<dbReference type="PROSITE" id="PS51215">
    <property type="entry name" value="AWS"/>
    <property type="match status" value="1"/>
</dbReference>
<keyword evidence="4" id="KW-0489">Methyltransferase</keyword>
<feature type="transmembrane region" description="Helical" evidence="8">
    <location>
        <begin position="143"/>
        <end position="166"/>
    </location>
</feature>
<dbReference type="InterPro" id="IPR006560">
    <property type="entry name" value="AWS_dom"/>
</dbReference>
<evidence type="ECO:0000259" key="9">
    <source>
        <dbReference type="PROSITE" id="PS51215"/>
    </source>
</evidence>
<name>A0AA88XGG8_9ASTE</name>
<keyword evidence="3" id="KW-0158">Chromosome</keyword>
<evidence type="ECO:0000256" key="2">
    <source>
        <dbReference type="ARBA" id="ARBA00004286"/>
    </source>
</evidence>
<feature type="non-terminal residue" evidence="10">
    <location>
        <position position="1"/>
    </location>
</feature>
<feature type="non-terminal residue" evidence="10">
    <location>
        <position position="172"/>
    </location>
</feature>
<organism evidence="10 11">
    <name type="scientific">Escallonia herrerae</name>
    <dbReference type="NCBI Taxonomy" id="1293975"/>
    <lineage>
        <taxon>Eukaryota</taxon>
        <taxon>Viridiplantae</taxon>
        <taxon>Streptophyta</taxon>
        <taxon>Embryophyta</taxon>
        <taxon>Tracheophyta</taxon>
        <taxon>Spermatophyta</taxon>
        <taxon>Magnoliopsida</taxon>
        <taxon>eudicotyledons</taxon>
        <taxon>Gunneridae</taxon>
        <taxon>Pentapetalae</taxon>
        <taxon>asterids</taxon>
        <taxon>campanulids</taxon>
        <taxon>Escalloniales</taxon>
        <taxon>Escalloniaceae</taxon>
        <taxon>Escallonia</taxon>
    </lineage>
</organism>
<comment type="subcellular location">
    <subcellularLocation>
        <location evidence="2">Chromosome</location>
    </subcellularLocation>
    <subcellularLocation>
        <location evidence="1">Nucleus</location>
    </subcellularLocation>
</comment>
<dbReference type="Pfam" id="PF17907">
    <property type="entry name" value="AWS"/>
    <property type="match status" value="1"/>
</dbReference>
<dbReference type="InterPro" id="IPR046341">
    <property type="entry name" value="SET_dom_sf"/>
</dbReference>
<keyword evidence="11" id="KW-1185">Reference proteome</keyword>
<keyword evidence="5" id="KW-0808">Transferase</keyword>
<evidence type="ECO:0000256" key="1">
    <source>
        <dbReference type="ARBA" id="ARBA00004123"/>
    </source>
</evidence>
<evidence type="ECO:0000313" key="10">
    <source>
        <dbReference type="EMBL" id="KAK3043909.1"/>
    </source>
</evidence>
<evidence type="ECO:0000256" key="8">
    <source>
        <dbReference type="SAM" id="Phobius"/>
    </source>
</evidence>
<keyword evidence="8" id="KW-0812">Transmembrane</keyword>
<keyword evidence="8" id="KW-1133">Transmembrane helix</keyword>
<reference evidence="10" key="1">
    <citation type="submission" date="2022-12" db="EMBL/GenBank/DDBJ databases">
        <title>Draft genome assemblies for two species of Escallonia (Escalloniales).</title>
        <authorList>
            <person name="Chanderbali A."/>
            <person name="Dervinis C."/>
            <person name="Anghel I."/>
            <person name="Soltis D."/>
            <person name="Soltis P."/>
            <person name="Zapata F."/>
        </authorList>
    </citation>
    <scope>NUCLEOTIDE SEQUENCE</scope>
    <source>
        <strain evidence="10">UCBG64.0493</strain>
        <tissue evidence="10">Leaf</tissue>
    </source>
</reference>
<dbReference type="GO" id="GO:0005694">
    <property type="term" value="C:chromosome"/>
    <property type="evidence" value="ECO:0007669"/>
    <property type="project" value="UniProtKB-SubCell"/>
</dbReference>
<dbReference type="EMBL" id="JAVXUP010000001">
    <property type="protein sequence ID" value="KAK3043909.1"/>
    <property type="molecule type" value="Genomic_DNA"/>
</dbReference>
<dbReference type="SUPFAM" id="SSF82199">
    <property type="entry name" value="SET domain"/>
    <property type="match status" value="1"/>
</dbReference>
<dbReference type="AlphaFoldDB" id="A0AA88XGG8"/>
<keyword evidence="6" id="KW-0949">S-adenosyl-L-methionine</keyword>
<protein>
    <recommendedName>
        <fullName evidence="9">AWS domain-containing protein</fullName>
    </recommendedName>
</protein>
<comment type="caution">
    <text evidence="10">The sequence shown here is derived from an EMBL/GenBank/DDBJ whole genome shotgun (WGS) entry which is preliminary data.</text>
</comment>
<gene>
    <name evidence="10" type="ORF">RJ639_000608</name>
</gene>
<dbReference type="Proteomes" id="UP001188597">
    <property type="component" value="Unassembled WGS sequence"/>
</dbReference>